<evidence type="ECO:0000313" key="2">
    <source>
        <dbReference type="Proteomes" id="UP000694845"/>
    </source>
</evidence>
<evidence type="ECO:0000256" key="1">
    <source>
        <dbReference type="SAM" id="MobiDB-lite"/>
    </source>
</evidence>
<proteinExistence type="predicted"/>
<name>A0A8B7Z9T3_ACAPL</name>
<dbReference type="KEGG" id="aplc:110984287"/>
<dbReference type="RefSeq" id="XP_022100006.1">
    <property type="nucleotide sequence ID" value="XM_022244314.1"/>
</dbReference>
<keyword evidence="2" id="KW-1185">Reference proteome</keyword>
<sequence length="159" mass="17123">MFFTVLGEQKGVHTQLVSNSDYNPQCNLNKDDSLHLSDIDILLEQVAEEESDQGTTTDAAQEVVNQPPSKKDGGLPLSDKNAGTTTDAAQEVVNQPPSKKDGGLPLSDIDILLNQVTTEEDNQKGIAEQLKEVPRDSTDEPAPTRQAVHETGITKSKAS</sequence>
<feature type="region of interest" description="Disordered" evidence="1">
    <location>
        <begin position="118"/>
        <end position="159"/>
    </location>
</feature>
<feature type="region of interest" description="Disordered" evidence="1">
    <location>
        <begin position="48"/>
        <end position="106"/>
    </location>
</feature>
<accession>A0A8B7Z9T3</accession>
<feature type="compositionally biased region" description="Polar residues" evidence="1">
    <location>
        <begin position="53"/>
        <end position="68"/>
    </location>
</feature>
<dbReference type="Proteomes" id="UP000694845">
    <property type="component" value="Unplaced"/>
</dbReference>
<gene>
    <name evidence="3" type="primary">LOC110984287</name>
</gene>
<evidence type="ECO:0000313" key="3">
    <source>
        <dbReference type="RefSeq" id="XP_022100006.1"/>
    </source>
</evidence>
<dbReference type="GeneID" id="110984287"/>
<dbReference type="AlphaFoldDB" id="A0A8B7Z9T3"/>
<protein>
    <submittedName>
        <fullName evidence="3">Uncharacterized protein LOC110984287</fullName>
    </submittedName>
</protein>
<feature type="compositionally biased region" description="Polar residues" evidence="1">
    <location>
        <begin position="81"/>
        <end position="97"/>
    </location>
</feature>
<reference evidence="3" key="1">
    <citation type="submission" date="2025-08" db="UniProtKB">
        <authorList>
            <consortium name="RefSeq"/>
        </authorList>
    </citation>
    <scope>IDENTIFICATION</scope>
</reference>
<feature type="compositionally biased region" description="Basic and acidic residues" evidence="1">
    <location>
        <begin position="129"/>
        <end position="138"/>
    </location>
</feature>
<organism evidence="2 3">
    <name type="scientific">Acanthaster planci</name>
    <name type="common">Crown-of-thorns starfish</name>
    <dbReference type="NCBI Taxonomy" id="133434"/>
    <lineage>
        <taxon>Eukaryota</taxon>
        <taxon>Metazoa</taxon>
        <taxon>Echinodermata</taxon>
        <taxon>Eleutherozoa</taxon>
        <taxon>Asterozoa</taxon>
        <taxon>Asteroidea</taxon>
        <taxon>Valvatacea</taxon>
        <taxon>Valvatida</taxon>
        <taxon>Acanthasteridae</taxon>
        <taxon>Acanthaster</taxon>
    </lineage>
</organism>